<dbReference type="RefSeq" id="WP_202009617.1">
    <property type="nucleotide sequence ID" value="NZ_JAERRB010000003.1"/>
</dbReference>
<sequence length="333" mass="34985">MNTSHKTMRALVLEVYNSPLTMHTVQKPVPAKGEVLVRIKAAGLNPLDLKIMAGQAGHAQTKLPATLGIDMAGVVEDVGDGVASFKAGDKVFGMVGGVGGMQGTLADYASVDAELLAHKPVNLSMKEAAALPLVLITAWEGLVDRAGVHEGETVLVHGGAGGVGHVAVQLARAKGAQVFATGSASNMNYLRALGAQPVDYISEKQEQYLAQYTNDEGFDVVFDTVGGATLDASFTAVKLYKGRVVSALGWGTHSLAPLSFRSATYSGIFTLYPLISGKQRAHHGHILKQATALIEAGKIVPLVDERHYDLETAANAYATMANRTAKGKVVIEL</sequence>
<reference evidence="3 4" key="1">
    <citation type="submission" date="2021-01" db="EMBL/GenBank/DDBJ databases">
        <title>Chryseolinea sp. Jin1 Genome sequencing and assembly.</title>
        <authorList>
            <person name="Kim I."/>
        </authorList>
    </citation>
    <scope>NUCLEOTIDE SEQUENCE [LARGE SCALE GENOMIC DNA]</scope>
    <source>
        <strain evidence="3 4">Jin1</strain>
    </source>
</reference>
<protein>
    <submittedName>
        <fullName evidence="3">Zinc-dependent alcohol dehydrogenase family protein</fullName>
    </submittedName>
</protein>
<keyword evidence="1" id="KW-0560">Oxidoreductase</keyword>
<dbReference type="InterPro" id="IPR013154">
    <property type="entry name" value="ADH-like_N"/>
</dbReference>
<dbReference type="SUPFAM" id="SSF50129">
    <property type="entry name" value="GroES-like"/>
    <property type="match status" value="1"/>
</dbReference>
<dbReference type="InterPro" id="IPR050700">
    <property type="entry name" value="YIM1/Zinc_Alcohol_DH_Fams"/>
</dbReference>
<dbReference type="Gene3D" id="3.40.50.720">
    <property type="entry name" value="NAD(P)-binding Rossmann-like Domain"/>
    <property type="match status" value="1"/>
</dbReference>
<gene>
    <name evidence="3" type="ORF">JI741_12045</name>
</gene>
<name>A0ABS1KR59_9BACT</name>
<dbReference type="Pfam" id="PF08240">
    <property type="entry name" value="ADH_N"/>
    <property type="match status" value="1"/>
</dbReference>
<dbReference type="InterPro" id="IPR020843">
    <property type="entry name" value="ER"/>
</dbReference>
<feature type="domain" description="Enoyl reductase (ER)" evidence="2">
    <location>
        <begin position="6"/>
        <end position="331"/>
    </location>
</feature>
<dbReference type="SMART" id="SM00829">
    <property type="entry name" value="PKS_ER"/>
    <property type="match status" value="1"/>
</dbReference>
<dbReference type="Gene3D" id="3.90.180.10">
    <property type="entry name" value="Medium-chain alcohol dehydrogenases, catalytic domain"/>
    <property type="match status" value="1"/>
</dbReference>
<evidence type="ECO:0000313" key="3">
    <source>
        <dbReference type="EMBL" id="MBL0741955.1"/>
    </source>
</evidence>
<dbReference type="PROSITE" id="PS01162">
    <property type="entry name" value="QOR_ZETA_CRYSTAL"/>
    <property type="match status" value="1"/>
</dbReference>
<dbReference type="Proteomes" id="UP000613030">
    <property type="component" value="Unassembled WGS sequence"/>
</dbReference>
<dbReference type="CDD" id="cd08272">
    <property type="entry name" value="MDR6"/>
    <property type="match status" value="1"/>
</dbReference>
<dbReference type="InterPro" id="IPR036291">
    <property type="entry name" value="NAD(P)-bd_dom_sf"/>
</dbReference>
<dbReference type="PANTHER" id="PTHR11695:SF294">
    <property type="entry name" value="RETICULON-4-INTERACTING PROTEIN 1, MITOCHONDRIAL"/>
    <property type="match status" value="1"/>
</dbReference>
<dbReference type="Pfam" id="PF13602">
    <property type="entry name" value="ADH_zinc_N_2"/>
    <property type="match status" value="1"/>
</dbReference>
<evidence type="ECO:0000313" key="4">
    <source>
        <dbReference type="Proteomes" id="UP000613030"/>
    </source>
</evidence>
<evidence type="ECO:0000259" key="2">
    <source>
        <dbReference type="SMART" id="SM00829"/>
    </source>
</evidence>
<keyword evidence="4" id="KW-1185">Reference proteome</keyword>
<dbReference type="SUPFAM" id="SSF51735">
    <property type="entry name" value="NAD(P)-binding Rossmann-fold domains"/>
    <property type="match status" value="1"/>
</dbReference>
<dbReference type="InterPro" id="IPR011032">
    <property type="entry name" value="GroES-like_sf"/>
</dbReference>
<comment type="caution">
    <text evidence="3">The sequence shown here is derived from an EMBL/GenBank/DDBJ whole genome shotgun (WGS) entry which is preliminary data.</text>
</comment>
<organism evidence="3 4">
    <name type="scientific">Chryseolinea lacunae</name>
    <dbReference type="NCBI Taxonomy" id="2801331"/>
    <lineage>
        <taxon>Bacteria</taxon>
        <taxon>Pseudomonadati</taxon>
        <taxon>Bacteroidota</taxon>
        <taxon>Cytophagia</taxon>
        <taxon>Cytophagales</taxon>
        <taxon>Fulvivirgaceae</taxon>
        <taxon>Chryseolinea</taxon>
    </lineage>
</organism>
<dbReference type="PANTHER" id="PTHR11695">
    <property type="entry name" value="ALCOHOL DEHYDROGENASE RELATED"/>
    <property type="match status" value="1"/>
</dbReference>
<dbReference type="EMBL" id="JAERRB010000003">
    <property type="protein sequence ID" value="MBL0741955.1"/>
    <property type="molecule type" value="Genomic_DNA"/>
</dbReference>
<proteinExistence type="predicted"/>
<dbReference type="InterPro" id="IPR002364">
    <property type="entry name" value="Quin_OxRdtase/zeta-crystal_CS"/>
</dbReference>
<evidence type="ECO:0000256" key="1">
    <source>
        <dbReference type="ARBA" id="ARBA00023002"/>
    </source>
</evidence>
<accession>A0ABS1KR59</accession>